<gene>
    <name evidence="3" type="ORF">B841_04860</name>
</gene>
<keyword evidence="4" id="KW-1185">Reference proteome</keyword>
<dbReference type="HOGENOM" id="CLU_041115_1_0_11"/>
<feature type="domain" description="XdhC- CoxI" evidence="1">
    <location>
        <begin position="23"/>
        <end position="85"/>
    </location>
</feature>
<evidence type="ECO:0000313" key="3">
    <source>
        <dbReference type="EMBL" id="AGS34447.1"/>
    </source>
</evidence>
<dbReference type="eggNOG" id="COG1975">
    <property type="taxonomic scope" value="Bacteria"/>
</dbReference>
<dbReference type="InterPro" id="IPR003777">
    <property type="entry name" value="XdhC_CoxI"/>
</dbReference>
<evidence type="ECO:0000259" key="1">
    <source>
        <dbReference type="Pfam" id="PF02625"/>
    </source>
</evidence>
<name>S5STS5_9CORY</name>
<sequence>MSRPVPDEVVHHLVEWLNAPDPRPVVLATVTETSASAPRPAGTQMAVGPDGMVVGSLSGGCVEADVVARAEDVAETGKPHLQDYGYSDVDAWTVGLTCGGTIRVLLERLDPVEVEPFRELAEHIRLGRSVALITSLDGAQYPARRLLTLEAGPDRGDARAQEMLRENRSGVVVIDGEQHLVRSYAAPERMIVFGSNAFAAALCRLAAHVGYRVTVCDARPLFATRGRFPDADRIVVRQPHAYLAETDVDTRTVLCAMTHDPKFDDPLLAAAVTTPAQFIGAMGSRKVADDRRERLRQRGVNETQLERLRSPIGLDLGALSPEETAVSILAEIIAARSGGTARSLTETSGPIHARHAVK</sequence>
<protein>
    <recommendedName>
        <fullName evidence="5">Xanthine dehydrogenase accessory factor</fullName>
    </recommendedName>
</protein>
<dbReference type="AlphaFoldDB" id="S5STS5"/>
<accession>S5STS5</accession>
<dbReference type="STRING" id="1224163.B841_04860"/>
<dbReference type="Proteomes" id="UP000015388">
    <property type="component" value="Chromosome"/>
</dbReference>
<dbReference type="KEGG" id="cmd:B841_04860"/>
<dbReference type="EMBL" id="CP003924">
    <property type="protein sequence ID" value="AGS34447.1"/>
    <property type="molecule type" value="Genomic_DNA"/>
</dbReference>
<evidence type="ECO:0000313" key="4">
    <source>
        <dbReference type="Proteomes" id="UP000015388"/>
    </source>
</evidence>
<reference evidence="3 4" key="1">
    <citation type="submission" date="2012-11" db="EMBL/GenBank/DDBJ databases">
        <title>The complete genome sequence of Corynebacterium maris Coryn-1 (=DSM 45190).</title>
        <authorList>
            <person name="Schaffert L."/>
            <person name="Albersmeier A."/>
            <person name="Kalinowski J."/>
            <person name="Ruckert C."/>
        </authorList>
    </citation>
    <scope>NUCLEOTIDE SEQUENCE [LARGE SCALE GENOMIC DNA]</scope>
    <source>
        <strain evidence="4">Coryn-1</strain>
    </source>
</reference>
<dbReference type="PATRIC" id="fig|1224163.3.peg.973"/>
<organism evidence="3 4">
    <name type="scientific">Corynebacterium maris DSM 45190</name>
    <dbReference type="NCBI Taxonomy" id="1224163"/>
    <lineage>
        <taxon>Bacteria</taxon>
        <taxon>Bacillati</taxon>
        <taxon>Actinomycetota</taxon>
        <taxon>Actinomycetes</taxon>
        <taxon>Mycobacteriales</taxon>
        <taxon>Corynebacteriaceae</taxon>
        <taxon>Corynebacterium</taxon>
    </lineage>
</organism>
<proteinExistence type="predicted"/>
<dbReference type="PANTHER" id="PTHR30388">
    <property type="entry name" value="ALDEHYDE OXIDOREDUCTASE MOLYBDENUM COFACTOR ASSEMBLY PROTEIN"/>
    <property type="match status" value="1"/>
</dbReference>
<dbReference type="Pfam" id="PF02625">
    <property type="entry name" value="XdhC_CoxI"/>
    <property type="match status" value="1"/>
</dbReference>
<evidence type="ECO:0000259" key="2">
    <source>
        <dbReference type="Pfam" id="PF13478"/>
    </source>
</evidence>
<dbReference type="PANTHER" id="PTHR30388:SF4">
    <property type="entry name" value="MOLYBDENUM COFACTOR INSERTION CHAPERONE PAOD"/>
    <property type="match status" value="1"/>
</dbReference>
<dbReference type="RefSeq" id="WP_020934380.1">
    <property type="nucleotide sequence ID" value="NC_021915.1"/>
</dbReference>
<dbReference type="InterPro" id="IPR027051">
    <property type="entry name" value="XdhC_Rossmann_dom"/>
</dbReference>
<dbReference type="InterPro" id="IPR052698">
    <property type="entry name" value="MoCofactor_Util/Proc"/>
</dbReference>
<dbReference type="Gene3D" id="3.40.50.720">
    <property type="entry name" value="NAD(P)-binding Rossmann-like Domain"/>
    <property type="match status" value="1"/>
</dbReference>
<feature type="domain" description="XdhC Rossmann" evidence="2">
    <location>
        <begin position="190"/>
        <end position="332"/>
    </location>
</feature>
<dbReference type="Pfam" id="PF13478">
    <property type="entry name" value="XdhC_C"/>
    <property type="match status" value="1"/>
</dbReference>
<evidence type="ECO:0008006" key="5">
    <source>
        <dbReference type="Google" id="ProtNLM"/>
    </source>
</evidence>